<proteinExistence type="predicted"/>
<reference evidence="1 2" key="1">
    <citation type="journal article" date="2015" name="Microbes Environ.">
        <title>Distribution and evolution of nitrogen fixation genes in the phylum bacteroidetes.</title>
        <authorList>
            <person name="Inoue J."/>
            <person name="Oshima K."/>
            <person name="Suda W."/>
            <person name="Sakamoto M."/>
            <person name="Iino T."/>
            <person name="Noda S."/>
            <person name="Hongoh Y."/>
            <person name="Hattori M."/>
            <person name="Ohkuma M."/>
        </authorList>
    </citation>
    <scope>NUCLEOTIDE SEQUENCE [LARGE SCALE GENOMIC DNA]</scope>
    <source>
        <strain evidence="1">JCM 15548</strain>
    </source>
</reference>
<dbReference type="OrthoDB" id="9801500at2"/>
<dbReference type="InterPro" id="IPR003787">
    <property type="entry name" value="Sulphur_relay_DsrE/F-like"/>
</dbReference>
<comment type="caution">
    <text evidence="1">The sequence shown here is derived from an EMBL/GenBank/DDBJ whole genome shotgun (WGS) entry which is preliminary data.</text>
</comment>
<keyword evidence="2" id="KW-1185">Reference proteome</keyword>
<dbReference type="Pfam" id="PF02635">
    <property type="entry name" value="DsrE"/>
    <property type="match status" value="1"/>
</dbReference>
<dbReference type="AlphaFoldDB" id="A0A0E9LYC0"/>
<dbReference type="STRING" id="1236989.JCM15548_12560"/>
<organism evidence="1 2">
    <name type="scientific">Geofilum rubicundum JCM 15548</name>
    <dbReference type="NCBI Taxonomy" id="1236989"/>
    <lineage>
        <taxon>Bacteria</taxon>
        <taxon>Pseudomonadati</taxon>
        <taxon>Bacteroidota</taxon>
        <taxon>Bacteroidia</taxon>
        <taxon>Marinilabiliales</taxon>
        <taxon>Marinilabiliaceae</taxon>
        <taxon>Geofilum</taxon>
    </lineage>
</organism>
<evidence type="ECO:0000313" key="2">
    <source>
        <dbReference type="Proteomes" id="UP000032900"/>
    </source>
</evidence>
<name>A0A0E9LYC0_9BACT</name>
<dbReference type="NCBIfam" id="TIGR03527">
    <property type="entry name" value="selenium_YedF"/>
    <property type="match status" value="1"/>
</dbReference>
<dbReference type="RefSeq" id="WP_083985089.1">
    <property type="nucleotide sequence ID" value="NZ_BAZW01000021.1"/>
</dbReference>
<evidence type="ECO:0000313" key="1">
    <source>
        <dbReference type="EMBL" id="GAO30298.1"/>
    </source>
</evidence>
<sequence>MDQYLLQIKSECMGVGDEALGKMLTRSFLNNLITQKILPSHIVLYNSGVLLALDGTDSANALKELEKRGVEILMCGTCIDYYQLKDKMALGKVSNMMAITSQLIDAAKIITL</sequence>
<accession>A0A0E9LYC0</accession>
<dbReference type="Proteomes" id="UP000032900">
    <property type="component" value="Unassembled WGS sequence"/>
</dbReference>
<dbReference type="Gene3D" id="3.40.1260.10">
    <property type="entry name" value="DsrEFH-like"/>
    <property type="match status" value="1"/>
</dbReference>
<dbReference type="EMBL" id="BAZW01000021">
    <property type="protein sequence ID" value="GAO30298.1"/>
    <property type="molecule type" value="Genomic_DNA"/>
</dbReference>
<dbReference type="SUPFAM" id="SSF75169">
    <property type="entry name" value="DsrEFH-like"/>
    <property type="match status" value="1"/>
</dbReference>
<protein>
    <submittedName>
        <fullName evidence="1">Uncharacterized protein</fullName>
    </submittedName>
</protein>
<dbReference type="InterPro" id="IPR027396">
    <property type="entry name" value="DsrEFH-like"/>
</dbReference>
<gene>
    <name evidence="1" type="ORF">JCM15548_12560</name>
</gene>
<dbReference type="InterPro" id="IPR019870">
    <property type="entry name" value="Se_metab_YedF"/>
</dbReference>